<feature type="domain" description="CzcB-like C-terminal circularly permuted SH3-like" evidence="3">
    <location>
        <begin position="326"/>
        <end position="375"/>
    </location>
</feature>
<dbReference type="Gene3D" id="2.40.50.100">
    <property type="match status" value="1"/>
</dbReference>
<evidence type="ECO:0000256" key="2">
    <source>
        <dbReference type="SAM" id="SignalP"/>
    </source>
</evidence>
<comment type="caution">
    <text evidence="4">The sequence shown here is derived from an EMBL/GenBank/DDBJ whole genome shotgun (WGS) entry which is preliminary data.</text>
</comment>
<feature type="chain" id="PRO_5016272397" description="CzcB-like C-terminal circularly permuted SH3-like domain-containing protein" evidence="2">
    <location>
        <begin position="22"/>
        <end position="378"/>
    </location>
</feature>
<evidence type="ECO:0000313" key="5">
    <source>
        <dbReference type="Proteomes" id="UP000249377"/>
    </source>
</evidence>
<dbReference type="Pfam" id="PF25975">
    <property type="entry name" value="CzcB_C"/>
    <property type="match status" value="1"/>
</dbReference>
<keyword evidence="1" id="KW-0175">Coiled coil</keyword>
<evidence type="ECO:0000313" key="4">
    <source>
        <dbReference type="EMBL" id="RAQ30593.1"/>
    </source>
</evidence>
<evidence type="ECO:0000259" key="3">
    <source>
        <dbReference type="Pfam" id="PF25975"/>
    </source>
</evidence>
<keyword evidence="2" id="KW-0732">Signal</keyword>
<evidence type="ECO:0000256" key="1">
    <source>
        <dbReference type="SAM" id="Coils"/>
    </source>
</evidence>
<dbReference type="PANTHER" id="PTHR30469">
    <property type="entry name" value="MULTIDRUG RESISTANCE PROTEIN MDTA"/>
    <property type="match status" value="1"/>
</dbReference>
<sequence>MRKKWLPILAGIVLLSCTSCAILPEEEELPAAPVVRDYEVEEYEQTPVLRGDLQLSQKVSCTYRPAKAEDLSFALGGEYISAVYVETGQTVKKGQLLAELEQGNIDEQIEAQEYTLSQSQVKLKHAKEDKALDLQKQELLCQSLEEQLQAAGQDTDTAALKSQLEAQRIEKSRLTVQYDNQIEALNDDIYIQNKKLSQLRQEKSRRQIYASIDGTATYVQQVEEGERSVKDERFITISDMETSVFVVKGEDCEYFKTGDEVDVVYKKEAYPARVVDAASLGLTEQEEGEARCYLQLLHPNPELESGNAGAVNVVLDERKGVLYTLAEAVKTANGQKIVYCLDENGMKIMKNVETGLKAGEWIEIVSGLEEGDSVVLDS</sequence>
<reference evidence="4 5" key="1">
    <citation type="submission" date="2018-06" db="EMBL/GenBank/DDBJ databases">
        <title>Noncontiguous genome sequence of Ruminococcaceae bacterium ASD2818.</title>
        <authorList>
            <person name="Chaplin A.V."/>
            <person name="Sokolova S.R."/>
            <person name="Kochetkova T.O."/>
            <person name="Goltsov A.Y."/>
            <person name="Trofimov D.Y."/>
            <person name="Efimov B.A."/>
        </authorList>
    </citation>
    <scope>NUCLEOTIDE SEQUENCE [LARGE SCALE GENOMIC DNA]</scope>
    <source>
        <strain evidence="4 5">ASD2818</strain>
    </source>
</reference>
<accession>A0A328UM74</accession>
<organism evidence="4 5">
    <name type="scientific">Hydrogeniiclostridium mannosilyticum</name>
    <dbReference type="NCBI Taxonomy" id="2764322"/>
    <lineage>
        <taxon>Bacteria</taxon>
        <taxon>Bacillati</taxon>
        <taxon>Bacillota</taxon>
        <taxon>Clostridia</taxon>
        <taxon>Eubacteriales</taxon>
        <taxon>Acutalibacteraceae</taxon>
        <taxon>Hydrogeniiclostridium</taxon>
    </lineage>
</organism>
<dbReference type="Proteomes" id="UP000249377">
    <property type="component" value="Unassembled WGS sequence"/>
</dbReference>
<name>A0A328UM74_9FIRM</name>
<dbReference type="GO" id="GO:1990281">
    <property type="term" value="C:efflux pump complex"/>
    <property type="evidence" value="ECO:0007669"/>
    <property type="project" value="TreeGrafter"/>
</dbReference>
<keyword evidence="5" id="KW-1185">Reference proteome</keyword>
<dbReference type="PANTHER" id="PTHR30469:SF33">
    <property type="entry name" value="SLR1207 PROTEIN"/>
    <property type="match status" value="1"/>
</dbReference>
<dbReference type="AlphaFoldDB" id="A0A328UM74"/>
<gene>
    <name evidence="4" type="ORF">DPQ25_03625</name>
</gene>
<dbReference type="Gene3D" id="2.40.420.20">
    <property type="match status" value="1"/>
</dbReference>
<proteinExistence type="predicted"/>
<dbReference type="EMBL" id="QLYR01000001">
    <property type="protein sequence ID" value="RAQ30593.1"/>
    <property type="molecule type" value="Genomic_DNA"/>
</dbReference>
<protein>
    <recommendedName>
        <fullName evidence="3">CzcB-like C-terminal circularly permuted SH3-like domain-containing protein</fullName>
    </recommendedName>
</protein>
<dbReference type="RefSeq" id="WP_112331788.1">
    <property type="nucleotide sequence ID" value="NZ_JBKYJQ010000003.1"/>
</dbReference>
<feature type="coiled-coil region" evidence="1">
    <location>
        <begin position="127"/>
        <end position="154"/>
    </location>
</feature>
<dbReference type="GO" id="GO:0015562">
    <property type="term" value="F:efflux transmembrane transporter activity"/>
    <property type="evidence" value="ECO:0007669"/>
    <property type="project" value="TreeGrafter"/>
</dbReference>
<dbReference type="InterPro" id="IPR058649">
    <property type="entry name" value="CzcB_C"/>
</dbReference>
<dbReference type="PROSITE" id="PS51257">
    <property type="entry name" value="PROKAR_LIPOPROTEIN"/>
    <property type="match status" value="1"/>
</dbReference>
<feature type="signal peptide" evidence="2">
    <location>
        <begin position="1"/>
        <end position="21"/>
    </location>
</feature>